<dbReference type="GO" id="GO:0046081">
    <property type="term" value="P:dUTP catabolic process"/>
    <property type="evidence" value="ECO:0007669"/>
    <property type="project" value="UniProtKB-UniRule"/>
</dbReference>
<organism evidence="15 16">
    <name type="scientific">Hondaea fermentalgiana</name>
    <dbReference type="NCBI Taxonomy" id="2315210"/>
    <lineage>
        <taxon>Eukaryota</taxon>
        <taxon>Sar</taxon>
        <taxon>Stramenopiles</taxon>
        <taxon>Bigyra</taxon>
        <taxon>Labyrinthulomycetes</taxon>
        <taxon>Thraustochytrida</taxon>
        <taxon>Thraustochytriidae</taxon>
        <taxon>Hondaea</taxon>
    </lineage>
</organism>
<dbReference type="CDD" id="cd07557">
    <property type="entry name" value="trimeric_dUTPase"/>
    <property type="match status" value="1"/>
</dbReference>
<dbReference type="Pfam" id="PF00692">
    <property type="entry name" value="dUTPase"/>
    <property type="match status" value="1"/>
</dbReference>
<dbReference type="PANTHER" id="PTHR11241">
    <property type="entry name" value="DEOXYURIDINE 5'-TRIPHOSPHATE NUCLEOTIDOHYDROLASE"/>
    <property type="match status" value="1"/>
</dbReference>
<evidence type="ECO:0000256" key="9">
    <source>
        <dbReference type="ARBA" id="ARBA00023080"/>
    </source>
</evidence>
<evidence type="ECO:0000256" key="8">
    <source>
        <dbReference type="ARBA" id="ARBA00022842"/>
    </source>
</evidence>
<dbReference type="Gene3D" id="2.70.40.10">
    <property type="match status" value="1"/>
</dbReference>
<keyword evidence="6 12" id="KW-0479">Metal-binding</keyword>
<dbReference type="InterPro" id="IPR008181">
    <property type="entry name" value="dUTPase"/>
</dbReference>
<dbReference type="OrthoDB" id="10261072at2759"/>
<evidence type="ECO:0000256" key="2">
    <source>
        <dbReference type="ARBA" id="ARBA00005142"/>
    </source>
</evidence>
<comment type="similarity">
    <text evidence="3 12">Belongs to the dUTPase family.</text>
</comment>
<dbReference type="UniPathway" id="UPA00610">
    <property type="reaction ID" value="UER00666"/>
</dbReference>
<reference evidence="15 16" key="1">
    <citation type="submission" date="2017-12" db="EMBL/GenBank/DDBJ databases">
        <title>Sequencing, de novo assembly and annotation of complete genome of a new Thraustochytrid species, strain FCC1311.</title>
        <authorList>
            <person name="Sedici K."/>
            <person name="Godart F."/>
            <person name="Aiese Cigliano R."/>
            <person name="Sanseverino W."/>
            <person name="Barakat M."/>
            <person name="Ortet P."/>
            <person name="Marechal E."/>
            <person name="Cagnac O."/>
            <person name="Amato A."/>
        </authorList>
    </citation>
    <scope>NUCLEOTIDE SEQUENCE [LARGE SCALE GENOMIC DNA]</scope>
</reference>
<proteinExistence type="inferred from homology"/>
<keyword evidence="8 12" id="KW-0460">Magnesium</keyword>
<sequence>MRARVSKMAQEMVLVSKLSEKATVPTRGSAEAAGLDLYAAHDAVIPAAGKGLVKTDLAMQVPLGTYGRVAPRSGLAWKKHVDVGAGVIDRDYRGNVGVVLFNHAQEDLEVKVGDRIAQLVLEKVSMAPVREVESLDESARGEGGFGSTGVSKDETPAATTETETGAPEPDAKRAKLEASAEEAMENLLVALAEVSSLDAAAKTKLRQRVLAGDAAVLAVGRAHARVGKVDELVENLLALPEVSA</sequence>
<evidence type="ECO:0000313" key="15">
    <source>
        <dbReference type="EMBL" id="GBG32098.1"/>
    </source>
</evidence>
<dbReference type="EC" id="3.6.1.23" evidence="4 12"/>
<dbReference type="NCBIfam" id="NF001862">
    <property type="entry name" value="PRK00601.1"/>
    <property type="match status" value="1"/>
</dbReference>
<name>A0A2R5GQR2_9STRA</name>
<evidence type="ECO:0000259" key="14">
    <source>
        <dbReference type="Pfam" id="PF00692"/>
    </source>
</evidence>
<dbReference type="InterPro" id="IPR029054">
    <property type="entry name" value="dUTPase-like"/>
</dbReference>
<dbReference type="FunFam" id="2.70.40.10:FF:000007">
    <property type="entry name" value="dUTP pyrophosphatase"/>
    <property type="match status" value="1"/>
</dbReference>
<keyword evidence="16" id="KW-1185">Reference proteome</keyword>
<evidence type="ECO:0000256" key="1">
    <source>
        <dbReference type="ARBA" id="ARBA00001946"/>
    </source>
</evidence>
<feature type="compositionally biased region" description="Low complexity" evidence="13">
    <location>
        <begin position="156"/>
        <end position="168"/>
    </location>
</feature>
<evidence type="ECO:0000256" key="13">
    <source>
        <dbReference type="SAM" id="MobiDB-lite"/>
    </source>
</evidence>
<dbReference type="SUPFAM" id="SSF51283">
    <property type="entry name" value="dUTPase-like"/>
    <property type="match status" value="1"/>
</dbReference>
<feature type="compositionally biased region" description="Basic and acidic residues" evidence="13">
    <location>
        <begin position="131"/>
        <end position="140"/>
    </location>
</feature>
<accession>A0A2R5GQR2</accession>
<comment type="pathway">
    <text evidence="2 12">Pyrimidine metabolism; dUMP biosynthesis; dUMP from dCTP (dUTP route): step 2/2.</text>
</comment>
<evidence type="ECO:0000313" key="16">
    <source>
        <dbReference type="Proteomes" id="UP000241890"/>
    </source>
</evidence>
<dbReference type="InterPro" id="IPR033704">
    <property type="entry name" value="dUTPase_trimeric"/>
</dbReference>
<evidence type="ECO:0000256" key="6">
    <source>
        <dbReference type="ARBA" id="ARBA00022723"/>
    </source>
</evidence>
<dbReference type="Proteomes" id="UP000241890">
    <property type="component" value="Unassembled WGS sequence"/>
</dbReference>
<protein>
    <recommendedName>
        <fullName evidence="5 12">Deoxyuridine 5'-triphosphate nucleotidohydrolase</fullName>
        <shortName evidence="12">dUTPase</shortName>
        <ecNumber evidence="4 12">3.6.1.23</ecNumber>
    </recommendedName>
    <alternativeName>
        <fullName evidence="10 12">dUTP pyrophosphatase</fullName>
    </alternativeName>
</protein>
<comment type="function">
    <text evidence="12">Involved in nucleotide metabolism via production of dUMP, the immediate precursor of thymidine nucleotides, and decreases the intracellular concentration of dUTP so that uracil cannot be incorporated into DNA.</text>
</comment>
<keyword evidence="7 12" id="KW-0378">Hydrolase</keyword>
<gene>
    <name evidence="15" type="ORF">FCC1311_083232</name>
</gene>
<dbReference type="GO" id="GO:0004170">
    <property type="term" value="F:dUTP diphosphatase activity"/>
    <property type="evidence" value="ECO:0007669"/>
    <property type="project" value="UniProtKB-UniRule"/>
</dbReference>
<feature type="domain" description="dUTPase-like" evidence="14">
    <location>
        <begin position="21"/>
        <end position="149"/>
    </location>
</feature>
<comment type="catalytic activity">
    <reaction evidence="11">
        <text>dUTP + H2O = dUMP + diphosphate + H(+)</text>
        <dbReference type="Rhea" id="RHEA:10248"/>
        <dbReference type="ChEBI" id="CHEBI:15377"/>
        <dbReference type="ChEBI" id="CHEBI:15378"/>
        <dbReference type="ChEBI" id="CHEBI:33019"/>
        <dbReference type="ChEBI" id="CHEBI:61555"/>
        <dbReference type="ChEBI" id="CHEBI:246422"/>
        <dbReference type="EC" id="3.6.1.23"/>
    </reaction>
    <physiologicalReaction direction="left-to-right" evidence="11">
        <dbReference type="Rhea" id="RHEA:10249"/>
    </physiologicalReaction>
</comment>
<dbReference type="EMBL" id="BEYU01000115">
    <property type="protein sequence ID" value="GBG32098.1"/>
    <property type="molecule type" value="Genomic_DNA"/>
</dbReference>
<comment type="cofactor">
    <cofactor evidence="1 12">
        <name>Mg(2+)</name>
        <dbReference type="ChEBI" id="CHEBI:18420"/>
    </cofactor>
</comment>
<dbReference type="AlphaFoldDB" id="A0A2R5GQR2"/>
<evidence type="ECO:0000256" key="10">
    <source>
        <dbReference type="ARBA" id="ARBA00030698"/>
    </source>
</evidence>
<dbReference type="GO" id="GO:0000287">
    <property type="term" value="F:magnesium ion binding"/>
    <property type="evidence" value="ECO:0007669"/>
    <property type="project" value="UniProtKB-UniRule"/>
</dbReference>
<comment type="caution">
    <text evidence="15">The sequence shown here is derived from an EMBL/GenBank/DDBJ whole genome shotgun (WGS) entry which is preliminary data.</text>
</comment>
<dbReference type="InterPro" id="IPR036157">
    <property type="entry name" value="dUTPase-like_sf"/>
</dbReference>
<evidence type="ECO:0000256" key="4">
    <source>
        <dbReference type="ARBA" id="ARBA00012379"/>
    </source>
</evidence>
<dbReference type="PANTHER" id="PTHR11241:SF0">
    <property type="entry name" value="DEOXYURIDINE 5'-TRIPHOSPHATE NUCLEOTIDOHYDROLASE"/>
    <property type="match status" value="1"/>
</dbReference>
<dbReference type="NCBIfam" id="TIGR00576">
    <property type="entry name" value="dut"/>
    <property type="match status" value="1"/>
</dbReference>
<evidence type="ECO:0000256" key="11">
    <source>
        <dbReference type="ARBA" id="ARBA00048211"/>
    </source>
</evidence>
<feature type="region of interest" description="Disordered" evidence="13">
    <location>
        <begin position="131"/>
        <end position="177"/>
    </location>
</feature>
<dbReference type="InParanoid" id="A0A2R5GQR2"/>
<keyword evidence="9 12" id="KW-0546">Nucleotide metabolism</keyword>
<evidence type="ECO:0000256" key="5">
    <source>
        <dbReference type="ARBA" id="ARBA00021732"/>
    </source>
</evidence>
<evidence type="ECO:0000256" key="12">
    <source>
        <dbReference type="RuleBase" id="RU367024"/>
    </source>
</evidence>
<evidence type="ECO:0000256" key="3">
    <source>
        <dbReference type="ARBA" id="ARBA00006581"/>
    </source>
</evidence>
<dbReference type="GO" id="GO:0006226">
    <property type="term" value="P:dUMP biosynthetic process"/>
    <property type="evidence" value="ECO:0007669"/>
    <property type="project" value="UniProtKB-UniRule"/>
</dbReference>
<evidence type="ECO:0000256" key="7">
    <source>
        <dbReference type="ARBA" id="ARBA00022801"/>
    </source>
</evidence>